<proteinExistence type="inferred from homology"/>
<dbReference type="Proteomes" id="UP000069654">
    <property type="component" value="Unassembled WGS sequence"/>
</dbReference>
<dbReference type="RefSeq" id="WP_040546201.1">
    <property type="nucleotide sequence ID" value="NZ_BCTB01000048.1"/>
</dbReference>
<comment type="similarity">
    <text evidence="1">Belongs to the FAH family.</text>
</comment>
<dbReference type="InterPro" id="IPR036663">
    <property type="entry name" value="Fumarylacetoacetase_C_sf"/>
</dbReference>
<dbReference type="STRING" id="1797.RMCT_3724"/>
<dbReference type="Pfam" id="PF01557">
    <property type="entry name" value="FAA_hydrolase"/>
    <property type="match status" value="1"/>
</dbReference>
<comment type="caution">
    <text evidence="4">The sequence shown here is derived from an EMBL/GenBank/DDBJ whole genome shotgun (WGS) entry which is preliminary data.</text>
</comment>
<gene>
    <name evidence="4" type="ORF">RMCT_3724</name>
</gene>
<dbReference type="InterPro" id="IPR051121">
    <property type="entry name" value="FAH"/>
</dbReference>
<dbReference type="AlphaFoldDB" id="A0A100XHJ2"/>
<protein>
    <submittedName>
        <fullName evidence="4">Fumarylacetoacetate hydrolase family protein</fullName>
    </submittedName>
</protein>
<dbReference type="GO" id="GO:0044281">
    <property type="term" value="P:small molecule metabolic process"/>
    <property type="evidence" value="ECO:0007669"/>
    <property type="project" value="UniProtKB-ARBA"/>
</dbReference>
<accession>A0A100XHJ2</accession>
<dbReference type="OrthoDB" id="9805307at2"/>
<dbReference type="GO" id="GO:0046872">
    <property type="term" value="F:metal ion binding"/>
    <property type="evidence" value="ECO:0007669"/>
    <property type="project" value="UniProtKB-KW"/>
</dbReference>
<dbReference type="Gene3D" id="3.90.850.10">
    <property type="entry name" value="Fumarylacetoacetase-like, C-terminal domain"/>
    <property type="match status" value="1"/>
</dbReference>
<keyword evidence="2" id="KW-0479">Metal-binding</keyword>
<dbReference type="PANTHER" id="PTHR42796">
    <property type="entry name" value="FUMARYLACETOACETATE HYDROLASE DOMAIN-CONTAINING PROTEIN 2A-RELATED"/>
    <property type="match status" value="1"/>
</dbReference>
<dbReference type="GO" id="GO:0016787">
    <property type="term" value="F:hydrolase activity"/>
    <property type="evidence" value="ECO:0007669"/>
    <property type="project" value="UniProtKB-KW"/>
</dbReference>
<dbReference type="InterPro" id="IPR011234">
    <property type="entry name" value="Fumarylacetoacetase-like_C"/>
</dbReference>
<keyword evidence="4" id="KW-0378">Hydrolase</keyword>
<evidence type="ECO:0000313" key="4">
    <source>
        <dbReference type="EMBL" id="GAT16755.1"/>
    </source>
</evidence>
<organism evidence="4 5">
    <name type="scientific">Mycolicibacterium thermoresistibile</name>
    <name type="common">Mycobacterium thermoresistibile</name>
    <dbReference type="NCBI Taxonomy" id="1797"/>
    <lineage>
        <taxon>Bacteria</taxon>
        <taxon>Bacillati</taxon>
        <taxon>Actinomycetota</taxon>
        <taxon>Actinomycetes</taxon>
        <taxon>Mycobacteriales</taxon>
        <taxon>Mycobacteriaceae</taxon>
        <taxon>Mycolicibacterium</taxon>
    </lineage>
</organism>
<reference evidence="5" key="2">
    <citation type="submission" date="2016-02" db="EMBL/GenBank/DDBJ databases">
        <title>Draft genome sequence of five rapidly growing Mycobacterium species.</title>
        <authorList>
            <person name="Katahira K."/>
            <person name="Gotou Y."/>
            <person name="Iida K."/>
            <person name="Ogura Y."/>
            <person name="Hayashi T."/>
        </authorList>
    </citation>
    <scope>NUCLEOTIDE SEQUENCE [LARGE SCALE GENOMIC DNA]</scope>
    <source>
        <strain evidence="5">JCM6362</strain>
    </source>
</reference>
<dbReference type="SUPFAM" id="SSF56529">
    <property type="entry name" value="FAH"/>
    <property type="match status" value="1"/>
</dbReference>
<evidence type="ECO:0000256" key="2">
    <source>
        <dbReference type="ARBA" id="ARBA00022723"/>
    </source>
</evidence>
<name>A0A100XHJ2_MYCTH</name>
<evidence type="ECO:0000256" key="1">
    <source>
        <dbReference type="ARBA" id="ARBA00010211"/>
    </source>
</evidence>
<dbReference type="PANTHER" id="PTHR42796:SF4">
    <property type="entry name" value="FUMARYLACETOACETATE HYDROLASE DOMAIN-CONTAINING PROTEIN 2A"/>
    <property type="match status" value="1"/>
</dbReference>
<reference evidence="4 5" key="1">
    <citation type="journal article" date="2016" name="Genome Announc.">
        <title>Draft Genome Sequences of Five Rapidly Growing Mycobacterium Species, M. thermoresistibile, M. fortuitum subsp. acetamidolyticum, M. canariasense, M. brisbanense, and M. novocastrense.</title>
        <authorList>
            <person name="Katahira K."/>
            <person name="Ogura Y."/>
            <person name="Gotoh Y."/>
            <person name="Hayashi T."/>
        </authorList>
    </citation>
    <scope>NUCLEOTIDE SEQUENCE [LARGE SCALE GENOMIC DNA]</scope>
    <source>
        <strain evidence="4 5">JCM6362</strain>
    </source>
</reference>
<sequence length="298" mass="31777">MRLYSTDAGVAREDSPGMLSLLALDHTDVGEVLRRGDLETARTAAVTSTRPVHDVTLRAPVPAPGQVVIAGLNYPSHAEEARELAASLGREFSGLPTEPSFQLLPITAAHDPDAAIRVPAAAPYQVDYEGEVAVVIGRTADDVPVERAWDCVAGLTIANDVSARDVQLSALLSGSIAGIADAKSFPTFKPMGPCLVTADEFTLPVDLRIRTRVNGELRQDDRTATMLFDFPTLVSAVSRRYRLEPGDVILTGTPSGAGAFCDAYLTEGDVVEVEVERLGVLRNPVGWSRSVSSASLRR</sequence>
<dbReference type="EMBL" id="BCTB01000048">
    <property type="protein sequence ID" value="GAT16755.1"/>
    <property type="molecule type" value="Genomic_DNA"/>
</dbReference>
<evidence type="ECO:0000313" key="5">
    <source>
        <dbReference type="Proteomes" id="UP000069654"/>
    </source>
</evidence>
<feature type="domain" description="Fumarylacetoacetase-like C-terminal" evidence="3">
    <location>
        <begin position="67"/>
        <end position="285"/>
    </location>
</feature>
<evidence type="ECO:0000259" key="3">
    <source>
        <dbReference type="Pfam" id="PF01557"/>
    </source>
</evidence>